<feature type="domain" description="HTH cro/C1-type" evidence="2">
    <location>
        <begin position="34"/>
        <end position="88"/>
    </location>
</feature>
<sequence length="211" mass="23909">MNIFIAFGDSMIYNDIMKGGENVKQDLSLFAKRLKELRTENNCTLDEFSKLLDLPAQTINRYELGQRTPKIDTVDHIADKLEVSSDYLLGKTDFKNWEELTANITQLESLENYISSLGYKIKPAFQGGISGSSQEESERLAIEADSDPNFPTWEVTIQDGNTFIVSLAEHKQLTDRVKNLIKFELQNIAENGYFTKQEKKTPGATNTKDLV</sequence>
<proteinExistence type="predicted"/>
<dbReference type="Gene3D" id="1.10.260.40">
    <property type="entry name" value="lambda repressor-like DNA-binding domains"/>
    <property type="match status" value="1"/>
</dbReference>
<reference evidence="3 4" key="1">
    <citation type="submission" date="2019-10" db="EMBL/GenBank/DDBJ databases">
        <title>Alkaliphilus serpentinus sp. nov. and Alkaliphilus pronyensis sp. nov., two novel anaerobic alkaliphilic species isolated from the serpentinized-hosted hydrothermal field of the Prony Bay (New Caledonia).</title>
        <authorList>
            <person name="Postec A."/>
        </authorList>
    </citation>
    <scope>NUCLEOTIDE SEQUENCE [LARGE SCALE GENOMIC DNA]</scope>
    <source>
        <strain evidence="3 4">LacT</strain>
    </source>
</reference>
<evidence type="ECO:0000259" key="2">
    <source>
        <dbReference type="PROSITE" id="PS50943"/>
    </source>
</evidence>
<keyword evidence="4" id="KW-1185">Reference proteome</keyword>
<dbReference type="Proteomes" id="UP000465601">
    <property type="component" value="Unassembled WGS sequence"/>
</dbReference>
<comment type="caution">
    <text evidence="3">The sequence shown here is derived from an EMBL/GenBank/DDBJ whole genome shotgun (WGS) entry which is preliminary data.</text>
</comment>
<protein>
    <submittedName>
        <fullName evidence="3">Helix-turn-helix transcriptional regulator</fullName>
    </submittedName>
</protein>
<dbReference type="GO" id="GO:0003677">
    <property type="term" value="F:DNA binding"/>
    <property type="evidence" value="ECO:0007669"/>
    <property type="project" value="UniProtKB-KW"/>
</dbReference>
<dbReference type="CDD" id="cd00093">
    <property type="entry name" value="HTH_XRE"/>
    <property type="match status" value="1"/>
</dbReference>
<dbReference type="InterPro" id="IPR001387">
    <property type="entry name" value="Cro/C1-type_HTH"/>
</dbReference>
<dbReference type="PANTHER" id="PTHR46558:SF11">
    <property type="entry name" value="HTH-TYPE TRANSCRIPTIONAL REGULATOR XRE"/>
    <property type="match status" value="1"/>
</dbReference>
<evidence type="ECO:0000256" key="1">
    <source>
        <dbReference type="ARBA" id="ARBA00023125"/>
    </source>
</evidence>
<dbReference type="PANTHER" id="PTHR46558">
    <property type="entry name" value="TRACRIPTIONAL REGULATORY PROTEIN-RELATED-RELATED"/>
    <property type="match status" value="1"/>
</dbReference>
<evidence type="ECO:0000313" key="4">
    <source>
        <dbReference type="Proteomes" id="UP000465601"/>
    </source>
</evidence>
<dbReference type="PROSITE" id="PS50943">
    <property type="entry name" value="HTH_CROC1"/>
    <property type="match status" value="1"/>
</dbReference>
<organism evidence="3 4">
    <name type="scientific">Alkaliphilus serpentinus</name>
    <dbReference type="NCBI Taxonomy" id="1482731"/>
    <lineage>
        <taxon>Bacteria</taxon>
        <taxon>Bacillati</taxon>
        <taxon>Bacillota</taxon>
        <taxon>Clostridia</taxon>
        <taxon>Peptostreptococcales</taxon>
        <taxon>Natronincolaceae</taxon>
        <taxon>Alkaliphilus</taxon>
    </lineage>
</organism>
<accession>A0A833HMU5</accession>
<dbReference type="SMART" id="SM00530">
    <property type="entry name" value="HTH_XRE"/>
    <property type="match status" value="1"/>
</dbReference>
<dbReference type="SUPFAM" id="SSF47413">
    <property type="entry name" value="lambda repressor-like DNA-binding domains"/>
    <property type="match status" value="1"/>
</dbReference>
<dbReference type="AlphaFoldDB" id="A0A833HMU5"/>
<dbReference type="InterPro" id="IPR010982">
    <property type="entry name" value="Lambda_DNA-bd_dom_sf"/>
</dbReference>
<evidence type="ECO:0000313" key="3">
    <source>
        <dbReference type="EMBL" id="KAB3527127.1"/>
    </source>
</evidence>
<dbReference type="Pfam" id="PF01381">
    <property type="entry name" value="HTH_3"/>
    <property type="match status" value="1"/>
</dbReference>
<gene>
    <name evidence="3" type="ORF">F8153_13225</name>
</gene>
<keyword evidence="1" id="KW-0238">DNA-binding</keyword>
<name>A0A833HMU5_9FIRM</name>
<dbReference type="EMBL" id="WBZB01000047">
    <property type="protein sequence ID" value="KAB3527127.1"/>
    <property type="molecule type" value="Genomic_DNA"/>
</dbReference>